<name>A0ABW5U494_9RHOB</name>
<feature type="domain" description="Thiol:disulfide interchange protein DsbD N-terminal" evidence="2">
    <location>
        <begin position="31"/>
        <end position="140"/>
    </location>
</feature>
<accession>A0ABW5U494</accession>
<comment type="caution">
    <text evidence="3">The sequence shown here is derived from an EMBL/GenBank/DDBJ whole genome shotgun (WGS) entry which is preliminary data.</text>
</comment>
<organism evidence="3 4">
    <name type="scientific">Sulfitobacter aestuarii</name>
    <dbReference type="NCBI Taxonomy" id="2161676"/>
    <lineage>
        <taxon>Bacteria</taxon>
        <taxon>Pseudomonadati</taxon>
        <taxon>Pseudomonadota</taxon>
        <taxon>Alphaproteobacteria</taxon>
        <taxon>Rhodobacterales</taxon>
        <taxon>Roseobacteraceae</taxon>
        <taxon>Sulfitobacter</taxon>
    </lineage>
</organism>
<proteinExistence type="predicted"/>
<feature type="chain" id="PRO_5046873722" evidence="1">
    <location>
        <begin position="22"/>
        <end position="268"/>
    </location>
</feature>
<dbReference type="Proteomes" id="UP001597474">
    <property type="component" value="Unassembled WGS sequence"/>
</dbReference>
<protein>
    <submittedName>
        <fullName evidence="3">Protein-disulfide reductase DsbD domain-containing protein</fullName>
    </submittedName>
</protein>
<evidence type="ECO:0000256" key="1">
    <source>
        <dbReference type="SAM" id="SignalP"/>
    </source>
</evidence>
<gene>
    <name evidence="3" type="ORF">ACFSUD_11635</name>
</gene>
<dbReference type="EMBL" id="JBHUMP010000009">
    <property type="protein sequence ID" value="MFD2740227.1"/>
    <property type="molecule type" value="Genomic_DNA"/>
</dbReference>
<evidence type="ECO:0000259" key="2">
    <source>
        <dbReference type="Pfam" id="PF11412"/>
    </source>
</evidence>
<sequence length="268" mass="28427">MLISRLTALCLLCLTPLSAGAQNLPAPLRAEILPGWQQPDGSRIAGLKLSLAPGWKTYWRAPGDAGIPPRFDWSGSVNLQGIEVSYPTPIVFRQSGMRSIGYQDQVILPLTIRPRDADAPVILQADIELGVCLDICMPETLSLSARLDDPGAAPTPAIAAALAQRPYSAAEANVQAARCAINPGKDGLEIEARLVLPSTGREEVVVIEPGRPDLWMSETDVTRQGEQLTARGDLIARGGGALALDRSAIRITVLGSQRSVEIIGCAPA</sequence>
<dbReference type="RefSeq" id="WP_386374582.1">
    <property type="nucleotide sequence ID" value="NZ_JBHUMP010000009.1"/>
</dbReference>
<keyword evidence="1" id="KW-0732">Signal</keyword>
<feature type="signal peptide" evidence="1">
    <location>
        <begin position="1"/>
        <end position="21"/>
    </location>
</feature>
<keyword evidence="4" id="KW-1185">Reference proteome</keyword>
<dbReference type="Pfam" id="PF11412">
    <property type="entry name" value="DsbD_N"/>
    <property type="match status" value="1"/>
</dbReference>
<evidence type="ECO:0000313" key="3">
    <source>
        <dbReference type="EMBL" id="MFD2740227.1"/>
    </source>
</evidence>
<reference evidence="4" key="1">
    <citation type="journal article" date="2019" name="Int. J. Syst. Evol. Microbiol.">
        <title>The Global Catalogue of Microorganisms (GCM) 10K type strain sequencing project: providing services to taxonomists for standard genome sequencing and annotation.</title>
        <authorList>
            <consortium name="The Broad Institute Genomics Platform"/>
            <consortium name="The Broad Institute Genome Sequencing Center for Infectious Disease"/>
            <person name="Wu L."/>
            <person name="Ma J."/>
        </authorList>
    </citation>
    <scope>NUCLEOTIDE SEQUENCE [LARGE SCALE GENOMIC DNA]</scope>
    <source>
        <strain evidence="4">TISTR 2562</strain>
    </source>
</reference>
<evidence type="ECO:0000313" key="4">
    <source>
        <dbReference type="Proteomes" id="UP001597474"/>
    </source>
</evidence>
<dbReference type="InterPro" id="IPR028250">
    <property type="entry name" value="DsbDN"/>
</dbReference>